<evidence type="ECO:0000313" key="6">
    <source>
        <dbReference type="Proteomes" id="UP000242180"/>
    </source>
</evidence>
<keyword evidence="2" id="KW-0812">Transmembrane</keyword>
<feature type="transmembrane region" description="Helical" evidence="2">
    <location>
        <begin position="259"/>
        <end position="281"/>
    </location>
</feature>
<dbReference type="EMBL" id="MCGN01000002">
    <property type="protein sequence ID" value="ORZ01426.1"/>
    <property type="molecule type" value="Genomic_DNA"/>
</dbReference>
<dbReference type="AlphaFoldDB" id="A0A1X2HRB8"/>
<dbReference type="Proteomes" id="UP000242180">
    <property type="component" value="Unassembled WGS sequence"/>
</dbReference>
<dbReference type="PANTHER" id="PTHR42028:SF1">
    <property type="entry name" value="YALI0E30657P"/>
    <property type="match status" value="1"/>
</dbReference>
<feature type="signal peptide" evidence="3">
    <location>
        <begin position="1"/>
        <end position="24"/>
    </location>
</feature>
<dbReference type="Pfam" id="PF23585">
    <property type="entry name" value="DUF7137"/>
    <property type="match status" value="1"/>
</dbReference>
<evidence type="ECO:0000256" key="1">
    <source>
        <dbReference type="SAM" id="MobiDB-lite"/>
    </source>
</evidence>
<evidence type="ECO:0000256" key="3">
    <source>
        <dbReference type="SAM" id="SignalP"/>
    </source>
</evidence>
<keyword evidence="2" id="KW-0472">Membrane</keyword>
<dbReference type="PANTHER" id="PTHR42028">
    <property type="entry name" value="CHROMOSOME 1, WHOLE GENOME SHOTGUN SEQUENCE"/>
    <property type="match status" value="1"/>
</dbReference>
<evidence type="ECO:0000256" key="2">
    <source>
        <dbReference type="SAM" id="Phobius"/>
    </source>
</evidence>
<dbReference type="OMA" id="WGWNYTN"/>
<dbReference type="InParanoid" id="A0A1X2HRB8"/>
<name>A0A1X2HRB8_SYNRA</name>
<dbReference type="InterPro" id="IPR055561">
    <property type="entry name" value="DUF7137"/>
</dbReference>
<feature type="domain" description="DUF7137" evidence="4">
    <location>
        <begin position="112"/>
        <end position="238"/>
    </location>
</feature>
<feature type="compositionally biased region" description="Low complexity" evidence="1">
    <location>
        <begin position="39"/>
        <end position="96"/>
    </location>
</feature>
<feature type="region of interest" description="Disordered" evidence="1">
    <location>
        <begin position="33"/>
        <end position="103"/>
    </location>
</feature>
<evidence type="ECO:0000313" key="5">
    <source>
        <dbReference type="EMBL" id="ORZ01426.1"/>
    </source>
</evidence>
<gene>
    <name evidence="5" type="ORF">BCR43DRAFT_470081</name>
</gene>
<evidence type="ECO:0000259" key="4">
    <source>
        <dbReference type="Pfam" id="PF23585"/>
    </source>
</evidence>
<comment type="caution">
    <text evidence="5">The sequence shown here is derived from an EMBL/GenBank/DDBJ whole genome shotgun (WGS) entry which is preliminary data.</text>
</comment>
<keyword evidence="3" id="KW-0732">Signal</keyword>
<protein>
    <recommendedName>
        <fullName evidence="4">DUF7137 domain-containing protein</fullName>
    </recommendedName>
</protein>
<accession>A0A1X2HRB8</accession>
<keyword evidence="6" id="KW-1185">Reference proteome</keyword>
<proteinExistence type="predicted"/>
<reference evidence="5 6" key="1">
    <citation type="submission" date="2016-07" db="EMBL/GenBank/DDBJ databases">
        <title>Pervasive Adenine N6-methylation of Active Genes in Fungi.</title>
        <authorList>
            <consortium name="DOE Joint Genome Institute"/>
            <person name="Mondo S.J."/>
            <person name="Dannebaum R.O."/>
            <person name="Kuo R.C."/>
            <person name="Labutti K."/>
            <person name="Haridas S."/>
            <person name="Kuo A."/>
            <person name="Salamov A."/>
            <person name="Ahrendt S.R."/>
            <person name="Lipzen A."/>
            <person name="Sullivan W."/>
            <person name="Andreopoulos W.B."/>
            <person name="Clum A."/>
            <person name="Lindquist E."/>
            <person name="Daum C."/>
            <person name="Ramamoorthy G.K."/>
            <person name="Gryganskyi A."/>
            <person name="Culley D."/>
            <person name="Magnuson J.K."/>
            <person name="James T.Y."/>
            <person name="O'Malley M.A."/>
            <person name="Stajich J.E."/>
            <person name="Spatafora J.W."/>
            <person name="Visel A."/>
            <person name="Grigoriev I.V."/>
        </authorList>
    </citation>
    <scope>NUCLEOTIDE SEQUENCE [LARGE SCALE GENOMIC DNA]</scope>
    <source>
        <strain evidence="5 6">NRRL 2496</strain>
    </source>
</reference>
<dbReference type="OrthoDB" id="2435509at2759"/>
<dbReference type="STRING" id="13706.A0A1X2HRB8"/>
<feature type="chain" id="PRO_5010876404" description="DUF7137 domain-containing protein" evidence="3">
    <location>
        <begin position="25"/>
        <end position="282"/>
    </location>
</feature>
<keyword evidence="2" id="KW-1133">Transmembrane helix</keyword>
<organism evidence="5 6">
    <name type="scientific">Syncephalastrum racemosum</name>
    <name type="common">Filamentous fungus</name>
    <dbReference type="NCBI Taxonomy" id="13706"/>
    <lineage>
        <taxon>Eukaryota</taxon>
        <taxon>Fungi</taxon>
        <taxon>Fungi incertae sedis</taxon>
        <taxon>Mucoromycota</taxon>
        <taxon>Mucoromycotina</taxon>
        <taxon>Mucoromycetes</taxon>
        <taxon>Mucorales</taxon>
        <taxon>Syncephalastraceae</taxon>
        <taxon>Syncephalastrum</taxon>
    </lineage>
</organism>
<sequence length="282" mass="29235">MSTRVRLLAVLLLFSVVFSLAVQAADLQRRVPQAAGQEPASSQAQGGQPQQPQQSSAAPQPTSGAPQSSGQVNTAPQPSGSAPAASGSQAASGGSQNPVAGLPTTGSFGNTIYPGGATFIQPTGSKSVSPLYRIDPKENVTFVWSFTSLMVRPQNLTLAVVGPQSATYTVSQMDGLATSAVWHISDVPQATPLMNGMYQVQLYDQRGVSAIPQPGYMAPATRLTIAFYNPEPYSAMSGGSSDYCPTCFYSAARKLKDTFGPIGAAFGVACLTSVFVIGGLLY</sequence>